<dbReference type="InterPro" id="IPR033247">
    <property type="entry name" value="Transketolase_fam"/>
</dbReference>
<dbReference type="AlphaFoldDB" id="A0A292IIJ9"/>
<dbReference type="GO" id="GO:0005829">
    <property type="term" value="C:cytosol"/>
    <property type="evidence" value="ECO:0007669"/>
    <property type="project" value="TreeGrafter"/>
</dbReference>
<dbReference type="Proteomes" id="UP000261764">
    <property type="component" value="Chromosome I"/>
</dbReference>
<dbReference type="Pfam" id="PF00456">
    <property type="entry name" value="Transketolase_N"/>
    <property type="match status" value="1"/>
</dbReference>
<reference evidence="2 3" key="1">
    <citation type="journal article" date="2015" name="Clin. Infect. Dis.">
        <title>Genomic Investigations unmask Mycoplasma amphoriforme, a new respiratory pathogen.</title>
        <authorList>
            <person name="Gillespie S.H."/>
            <person name="Ling C.L."/>
            <person name="Oravcova K."/>
            <person name="Pinheiro M."/>
            <person name="Wells L."/>
            <person name="Bryant J.M."/>
            <person name="McHugh T.D."/>
            <person name="Bebear C."/>
            <person name="Webster D."/>
            <person name="Harris S.R."/>
            <person name="Seth-Smith H.M."/>
            <person name="Thomson N.R."/>
        </authorList>
    </citation>
    <scope>NUCLEOTIDE SEQUENCE [LARGE SCALE GENOMIC DNA]</scope>
    <source>
        <strain evidence="2 3">A39</strain>
    </source>
</reference>
<keyword evidence="3" id="KW-1185">Reference proteome</keyword>
<dbReference type="SUPFAM" id="SSF52518">
    <property type="entry name" value="Thiamin diphosphate-binding fold (THDP-binding)"/>
    <property type="match status" value="1"/>
</dbReference>
<evidence type="ECO:0000259" key="1">
    <source>
        <dbReference type="Pfam" id="PF00456"/>
    </source>
</evidence>
<dbReference type="InterPro" id="IPR005474">
    <property type="entry name" value="Transketolase_N"/>
</dbReference>
<sequence>MQNFFKKRQKTVLTESAESLDLINNLRFLVLSAVKKKAASNFAKALQSMPIFYTLFAEHFTATNDNENSYLNDHLVVTKGYGGKILETLLIASNLVDHNTSNLPLASLSDFKLPNYIHSFDEHPHGSALDFAVGLVLNDYFLNEHDASVLTNRHVYCVVDQSDLTVGNFYESLAISGNYNLKNLIVIGDFSGVDQTGLVTDHSITNQKNHVKSHGWNYLVVADGSNISQISKAILKAKNSLKPTFIEVHTVAGHGSSYAGTKFAMQTKLTDDEYEAIWKRFDYKLEEDFFHPQLNNTLAIPITKRFHQRHEFFQSHFDKLTSQNQEIINDFCNITLKNKEENNDPALCVENFSLKNELSNKSRLIAFLLSQEYIVEADLDKNQLVFITNRIYSSFLMLQGFQMLGFFDAYLVADYDQIQKIQINYSSANNLITNFNICCFDRINEKYYLTTSKKISDKISPIIFEKKCESQSKE</sequence>
<protein>
    <recommendedName>
        <fullName evidence="1">Transketolase N-terminal domain-containing protein</fullName>
    </recommendedName>
</protein>
<dbReference type="GO" id="GO:0006098">
    <property type="term" value="P:pentose-phosphate shunt"/>
    <property type="evidence" value="ECO:0007669"/>
    <property type="project" value="TreeGrafter"/>
</dbReference>
<dbReference type="KEGG" id="mamp:MAMA39_06520"/>
<dbReference type="GO" id="GO:0004802">
    <property type="term" value="F:transketolase activity"/>
    <property type="evidence" value="ECO:0007669"/>
    <property type="project" value="TreeGrafter"/>
</dbReference>
<evidence type="ECO:0000313" key="2">
    <source>
        <dbReference type="EMBL" id="CDN40769.1"/>
    </source>
</evidence>
<feature type="domain" description="Transketolase N-terminal" evidence="1">
    <location>
        <begin position="22"/>
        <end position="321"/>
    </location>
</feature>
<dbReference type="PANTHER" id="PTHR43522">
    <property type="entry name" value="TRANSKETOLASE"/>
    <property type="match status" value="1"/>
</dbReference>
<organism evidence="2 3">
    <name type="scientific">Mycoplasma amphoriforme A39</name>
    <dbReference type="NCBI Taxonomy" id="572419"/>
    <lineage>
        <taxon>Bacteria</taxon>
        <taxon>Bacillati</taxon>
        <taxon>Mycoplasmatota</taxon>
        <taxon>Mollicutes</taxon>
        <taxon>Mycoplasmataceae</taxon>
        <taxon>Mycoplasma</taxon>
    </lineage>
</organism>
<name>A0A292IIJ9_9MOLU</name>
<evidence type="ECO:0000313" key="3">
    <source>
        <dbReference type="Proteomes" id="UP000261764"/>
    </source>
</evidence>
<dbReference type="RefSeq" id="WP_343251397.1">
    <property type="nucleotide sequence ID" value="NZ_HG937516.1"/>
</dbReference>
<dbReference type="Gene3D" id="3.40.50.970">
    <property type="match status" value="1"/>
</dbReference>
<proteinExistence type="predicted"/>
<dbReference type="PANTHER" id="PTHR43522:SF2">
    <property type="entry name" value="TRANSKETOLASE 1-RELATED"/>
    <property type="match status" value="1"/>
</dbReference>
<dbReference type="InterPro" id="IPR029061">
    <property type="entry name" value="THDP-binding"/>
</dbReference>
<accession>A0A292IIJ9</accession>
<gene>
    <name evidence="2" type="ORF">MAMA39_06520</name>
</gene>
<dbReference type="EMBL" id="HG937516">
    <property type="protein sequence ID" value="CDN40769.1"/>
    <property type="molecule type" value="Genomic_DNA"/>
</dbReference>